<evidence type="ECO:0000313" key="4">
    <source>
        <dbReference type="WBParaSite" id="scf7180000423615.g11401"/>
    </source>
</evidence>
<protein>
    <submittedName>
        <fullName evidence="4">Uncharacterized protein</fullName>
    </submittedName>
</protein>
<dbReference type="WBParaSite" id="scf7180000423615.g11401">
    <property type="protein sequence ID" value="scf7180000423615.g11401"/>
    <property type="gene ID" value="scf7180000423615.g11401"/>
</dbReference>
<organism evidence="3 4">
    <name type="scientific">Meloidogyne floridensis</name>
    <dbReference type="NCBI Taxonomy" id="298350"/>
    <lineage>
        <taxon>Eukaryota</taxon>
        <taxon>Metazoa</taxon>
        <taxon>Ecdysozoa</taxon>
        <taxon>Nematoda</taxon>
        <taxon>Chromadorea</taxon>
        <taxon>Rhabditida</taxon>
        <taxon>Tylenchina</taxon>
        <taxon>Tylenchomorpha</taxon>
        <taxon>Tylenchoidea</taxon>
        <taxon>Meloidogynidae</taxon>
        <taxon>Meloidogyninae</taxon>
        <taxon>Meloidogyne</taxon>
    </lineage>
</organism>
<feature type="region of interest" description="Disordered" evidence="2">
    <location>
        <begin position="121"/>
        <end position="150"/>
    </location>
</feature>
<sequence length="150" mass="17773">MENDEMEEDLNSTTNAMSNLSLNRNTQQQIIHDLNHRLVQIRREIEQINTKLNKNREEYYSILEQDLEEFEGGDRHKSHLLVEYEWQKFHFDQNKKDLKNEMESIKNHLSKLNDNELSKNMSNLSLNHKNDRGSGGSTSSSSTHFHRRGF</sequence>
<name>A0A915PAL3_9BILA</name>
<keyword evidence="1" id="KW-0175">Coiled coil</keyword>
<evidence type="ECO:0000313" key="3">
    <source>
        <dbReference type="Proteomes" id="UP000887560"/>
    </source>
</evidence>
<reference evidence="4" key="1">
    <citation type="submission" date="2022-11" db="UniProtKB">
        <authorList>
            <consortium name="WormBaseParasite"/>
        </authorList>
    </citation>
    <scope>IDENTIFICATION</scope>
</reference>
<feature type="coiled-coil region" evidence="1">
    <location>
        <begin position="3"/>
        <end position="58"/>
    </location>
</feature>
<dbReference type="AlphaFoldDB" id="A0A915PAL3"/>
<proteinExistence type="predicted"/>
<dbReference type="Proteomes" id="UP000887560">
    <property type="component" value="Unplaced"/>
</dbReference>
<evidence type="ECO:0000256" key="1">
    <source>
        <dbReference type="SAM" id="Coils"/>
    </source>
</evidence>
<keyword evidence="3" id="KW-1185">Reference proteome</keyword>
<evidence type="ECO:0000256" key="2">
    <source>
        <dbReference type="SAM" id="MobiDB-lite"/>
    </source>
</evidence>
<accession>A0A915PAL3</accession>